<sequence>MVFTLAACSADVGREMAEDDCYQIRNNADREQCFKDVERTFKNY</sequence>
<evidence type="ECO:0000313" key="1">
    <source>
        <dbReference type="EMBL" id="EOD79164.1"/>
    </source>
</evidence>
<reference evidence="1 2" key="1">
    <citation type="journal article" date="2014" name="PLoS ONE">
        <title>Grimontia indica AK16(T), sp. nov., Isolated from a Seawater Sample Reports the Presence of Pathogenic Genes Similar to Vibrio Genus.</title>
        <authorList>
            <person name="Singh A."/>
            <person name="Vaidya B."/>
            <person name="Khatri I."/>
            <person name="Srinivas T.N."/>
            <person name="Subramanian S."/>
            <person name="Korpole S."/>
            <person name="Pinnaka A.K."/>
        </authorList>
    </citation>
    <scope>NUCLEOTIDE SEQUENCE [LARGE SCALE GENOMIC DNA]</scope>
    <source>
        <strain evidence="1 2">AK16</strain>
    </source>
</reference>
<gene>
    <name evidence="1" type="ORF">D515_02081</name>
</gene>
<dbReference type="AlphaFoldDB" id="R1GSX4"/>
<dbReference type="eggNOG" id="ENOG5031PYQ">
    <property type="taxonomic scope" value="Bacteria"/>
</dbReference>
<name>R1GSX4_9GAMM</name>
<organism evidence="1 2">
    <name type="scientific">Grimontia indica</name>
    <dbReference type="NCBI Taxonomy" id="1056512"/>
    <lineage>
        <taxon>Bacteria</taxon>
        <taxon>Pseudomonadati</taxon>
        <taxon>Pseudomonadota</taxon>
        <taxon>Gammaproteobacteria</taxon>
        <taxon>Vibrionales</taxon>
        <taxon>Vibrionaceae</taxon>
        <taxon>Grimontia</taxon>
    </lineage>
</organism>
<keyword evidence="2" id="KW-1185">Reference proteome</keyword>
<evidence type="ECO:0000313" key="2">
    <source>
        <dbReference type="Proteomes" id="UP000011223"/>
    </source>
</evidence>
<accession>R1GSX4</accession>
<proteinExistence type="predicted"/>
<dbReference type="EMBL" id="ANFM02000024">
    <property type="protein sequence ID" value="EOD79164.1"/>
    <property type="molecule type" value="Genomic_DNA"/>
</dbReference>
<protein>
    <submittedName>
        <fullName evidence="1">Uncharacterized protein</fullName>
    </submittedName>
</protein>
<comment type="caution">
    <text evidence="1">The sequence shown here is derived from an EMBL/GenBank/DDBJ whole genome shotgun (WGS) entry which is preliminary data.</text>
</comment>
<dbReference type="Proteomes" id="UP000011223">
    <property type="component" value="Unassembled WGS sequence"/>
</dbReference>